<dbReference type="Pfam" id="PF01432">
    <property type="entry name" value="Peptidase_M3"/>
    <property type="match status" value="1"/>
</dbReference>
<comment type="catalytic activity">
    <reaction evidence="1">
        <text>Release of an N-terminal octapeptide as second stage of processing of some proteins imported into the mitochondrion.</text>
        <dbReference type="EC" id="3.4.24.59"/>
    </reaction>
</comment>
<keyword evidence="8 15" id="KW-0378">Hydrolase</keyword>
<keyword evidence="7 15" id="KW-0479">Metal-binding</keyword>
<sequence>MLKLLRPRPWVCNSCLNRVALPQIYPIGRRSARWLSTAQSAASAASIPSLTPTPADHATSGAHDDTLLGKIFDCSSAWQDFSARSAKFPTGNAGLFRNAYLTSPDGFLTFAQSSLSKASAIVDRVLGASTIEEYKTIVRDLDRLSDLLCRVIDLSDFVRVTHPDVRIQRAASEAWYMVYQYMNQLNTMTGLNDQLGKAMENPDVTKTWSEEEMAVAQLLKLDFMKSAVNLPQAARDRFVDLSQRISEIGSDFVNEMAPEQRRVVLPSSKFQGMDPQIARRFTKSGYMQLPTMSGEAAAALRTVHDEETRKAVYLAIRTASSRSVSLLEALLKHRAELANLAGFESYGHMTLRDRMMAKTPESINKFLVALSKNNASRVLQEVDSLLQEKRTLLASPSATLNPWDREYYIQRIRNAQGKNVKHDNFFASYFSVGRVMQGLSRLFTRLYGIRFVPRETLPGEKWHPDVRRLDVVSDTDGHVAVLYCDLFYREDKSPNPAHFTIRCSRAISEDEISEAAISTSQGGPVVFDSPESAANDGMAASRGASGGPLKQLPTIALVCDFPQRDNPLSGSKSKPASLTFASLETLFHEMGHAIHSVLARTSFQNVAGTRCATDLAELPSTLMEYFASDPSVLSLFARHAETDEPLDYDLLAERVRSRGRFEGCDTDYQIILAMLDQAYHSPLASSKSFDTTRVYHDLQREHSPLGPDPSSTRWQGFFGHLFGYGSTYYSYLFDQVLAERAWKKVFSSGKDGAALSREAGEHLKESLLKWGGSREPWRCVSDALRDERIAGGGEEAMALVGSWGTSNKSTMKH</sequence>
<keyword evidence="11 15" id="KW-0482">Metalloprotease</keyword>
<dbReference type="EC" id="3.4.24.59" evidence="4"/>
<evidence type="ECO:0000256" key="8">
    <source>
        <dbReference type="ARBA" id="ARBA00022801"/>
    </source>
</evidence>
<evidence type="ECO:0000256" key="9">
    <source>
        <dbReference type="ARBA" id="ARBA00022833"/>
    </source>
</evidence>
<evidence type="ECO:0000256" key="1">
    <source>
        <dbReference type="ARBA" id="ARBA00000436"/>
    </source>
</evidence>
<dbReference type="InterPro" id="IPR001567">
    <property type="entry name" value="Pept_M3A_M3B_dom"/>
</dbReference>
<dbReference type="AlphaFoldDB" id="A0A6P8AUP9"/>
<dbReference type="CDD" id="cd06457">
    <property type="entry name" value="M3A_MIP"/>
    <property type="match status" value="1"/>
</dbReference>
<evidence type="ECO:0000256" key="2">
    <source>
        <dbReference type="ARBA" id="ARBA00004305"/>
    </source>
</evidence>
<evidence type="ECO:0000256" key="5">
    <source>
        <dbReference type="ARBA" id="ARBA00018046"/>
    </source>
</evidence>
<comment type="subcellular location">
    <subcellularLocation>
        <location evidence="2">Mitochondrion matrix</location>
    </subcellularLocation>
</comment>
<dbReference type="Gene3D" id="1.10.1370.10">
    <property type="entry name" value="Neurolysin, domain 3"/>
    <property type="match status" value="1"/>
</dbReference>
<dbReference type="SUPFAM" id="SSF55486">
    <property type="entry name" value="Metalloproteases ('zincins'), catalytic domain"/>
    <property type="match status" value="1"/>
</dbReference>
<reference evidence="18" key="3">
    <citation type="submission" date="2025-08" db="UniProtKB">
        <authorList>
            <consortium name="RefSeq"/>
        </authorList>
    </citation>
    <scope>IDENTIFICATION</scope>
    <source>
        <strain evidence="18">NI907</strain>
    </source>
</reference>
<dbReference type="Proteomes" id="UP000515153">
    <property type="component" value="Chromosome V"/>
</dbReference>
<dbReference type="OrthoDB" id="17530at2759"/>
<keyword evidence="6 15" id="KW-0645">Protease</keyword>
<evidence type="ECO:0000313" key="18">
    <source>
        <dbReference type="RefSeq" id="XP_030978579.1"/>
    </source>
</evidence>
<dbReference type="InterPro" id="IPR024077">
    <property type="entry name" value="Neurolysin/TOP_dom2"/>
</dbReference>
<dbReference type="PANTHER" id="PTHR11804">
    <property type="entry name" value="PROTEASE M3 THIMET OLIGOPEPTIDASE-RELATED"/>
    <property type="match status" value="1"/>
</dbReference>
<evidence type="ECO:0000256" key="10">
    <source>
        <dbReference type="ARBA" id="ARBA00022946"/>
    </source>
</evidence>
<dbReference type="GO" id="GO:0004222">
    <property type="term" value="F:metalloendopeptidase activity"/>
    <property type="evidence" value="ECO:0007669"/>
    <property type="project" value="UniProtKB-EC"/>
</dbReference>
<comment type="cofactor">
    <cofactor evidence="15">
        <name>Zn(2+)</name>
        <dbReference type="ChEBI" id="CHEBI:29105"/>
    </cofactor>
    <text evidence="15">Binds 1 zinc ion.</text>
</comment>
<reference evidence="18" key="2">
    <citation type="submission" date="2019-10" db="EMBL/GenBank/DDBJ databases">
        <authorList>
            <consortium name="NCBI Genome Project"/>
        </authorList>
    </citation>
    <scope>NUCLEOTIDE SEQUENCE</scope>
    <source>
        <strain evidence="18">NI907</strain>
    </source>
</reference>
<dbReference type="KEGG" id="pgri:PgNI_08863"/>
<dbReference type="GO" id="GO:0006518">
    <property type="term" value="P:peptide metabolic process"/>
    <property type="evidence" value="ECO:0007669"/>
    <property type="project" value="TreeGrafter"/>
</dbReference>
<comment type="similarity">
    <text evidence="3 15">Belongs to the peptidase M3 family.</text>
</comment>
<evidence type="ECO:0000256" key="7">
    <source>
        <dbReference type="ARBA" id="ARBA00022723"/>
    </source>
</evidence>
<feature type="domain" description="Peptidase M3A/M3B catalytic" evidence="16">
    <location>
        <begin position="301"/>
        <end position="798"/>
    </location>
</feature>
<dbReference type="InterPro" id="IPR033851">
    <property type="entry name" value="M3A_MIP"/>
</dbReference>
<protein>
    <recommendedName>
        <fullName evidence="5">Mitochondrial intermediate peptidase</fullName>
        <ecNumber evidence="4">3.4.24.59</ecNumber>
    </recommendedName>
    <alternativeName>
        <fullName evidence="14">Octapeptidyl aminopeptidase</fullName>
    </alternativeName>
</protein>
<evidence type="ECO:0000256" key="14">
    <source>
        <dbReference type="ARBA" id="ARBA00032470"/>
    </source>
</evidence>
<accession>A0A6P8AUP9</accession>
<gene>
    <name evidence="18" type="ORF">PgNI_08863</name>
</gene>
<comment type="function">
    <text evidence="13">Cleaves proteins, imported into the mitochondrion, to their mature size. While most mitochondrial precursor proteins are processed to the mature form in one step by mitochondrial processing peptidase (MPP), the sequential cleavage by MIP of an octapeptide after initial processing by MPP is a required step for a subgroup of nuclear-encoded precursor proteins destined for the matrix or the inner membrane.</text>
</comment>
<dbReference type="InterPro" id="IPR024079">
    <property type="entry name" value="MetalloPept_cat_dom_sf"/>
</dbReference>
<dbReference type="GO" id="GO:0005759">
    <property type="term" value="C:mitochondrial matrix"/>
    <property type="evidence" value="ECO:0007669"/>
    <property type="project" value="UniProtKB-SubCell"/>
</dbReference>
<name>A0A6P8AUP9_PYRGI</name>
<proteinExistence type="inferred from homology"/>
<dbReference type="RefSeq" id="XP_030978579.1">
    <property type="nucleotide sequence ID" value="XM_031128853.1"/>
</dbReference>
<evidence type="ECO:0000256" key="6">
    <source>
        <dbReference type="ARBA" id="ARBA00022670"/>
    </source>
</evidence>
<evidence type="ECO:0000256" key="3">
    <source>
        <dbReference type="ARBA" id="ARBA00006040"/>
    </source>
</evidence>
<keyword evidence="9 15" id="KW-0862">Zinc</keyword>
<keyword evidence="12" id="KW-0496">Mitochondrion</keyword>
<organism evidence="17 18">
    <name type="scientific">Pyricularia grisea</name>
    <name type="common">Crabgrass-specific blast fungus</name>
    <name type="synonym">Magnaporthe grisea</name>
    <dbReference type="NCBI Taxonomy" id="148305"/>
    <lineage>
        <taxon>Eukaryota</taxon>
        <taxon>Fungi</taxon>
        <taxon>Dikarya</taxon>
        <taxon>Ascomycota</taxon>
        <taxon>Pezizomycotina</taxon>
        <taxon>Sordariomycetes</taxon>
        <taxon>Sordariomycetidae</taxon>
        <taxon>Magnaporthales</taxon>
        <taxon>Pyriculariaceae</taxon>
        <taxon>Pyricularia</taxon>
    </lineage>
</organism>
<evidence type="ECO:0000313" key="17">
    <source>
        <dbReference type="Proteomes" id="UP000515153"/>
    </source>
</evidence>
<evidence type="ECO:0000256" key="4">
    <source>
        <dbReference type="ARBA" id="ARBA00012441"/>
    </source>
</evidence>
<evidence type="ECO:0000259" key="16">
    <source>
        <dbReference type="Pfam" id="PF01432"/>
    </source>
</evidence>
<dbReference type="PANTHER" id="PTHR11804:SF79">
    <property type="entry name" value="MITOCHONDRIAL INTERMEDIATE PEPTIDASE"/>
    <property type="match status" value="1"/>
</dbReference>
<dbReference type="GO" id="GO:0046872">
    <property type="term" value="F:metal ion binding"/>
    <property type="evidence" value="ECO:0007669"/>
    <property type="project" value="UniProtKB-UniRule"/>
</dbReference>
<keyword evidence="17" id="KW-1185">Reference proteome</keyword>
<dbReference type="InterPro" id="IPR045090">
    <property type="entry name" value="Pept_M3A_M3B"/>
</dbReference>
<evidence type="ECO:0000256" key="15">
    <source>
        <dbReference type="RuleBase" id="RU003435"/>
    </source>
</evidence>
<reference evidence="17 18" key="1">
    <citation type="journal article" date="2019" name="Mol. Biol. Evol.">
        <title>Blast fungal genomes show frequent chromosomal changes, gene gains and losses, and effector gene turnover.</title>
        <authorList>
            <person name="Gomez Luciano L.B."/>
            <person name="Jason Tsai I."/>
            <person name="Chuma I."/>
            <person name="Tosa Y."/>
            <person name="Chen Y.H."/>
            <person name="Li J.Y."/>
            <person name="Li M.Y."/>
            <person name="Jade Lu M.Y."/>
            <person name="Nakayashiki H."/>
            <person name="Li W.H."/>
        </authorList>
    </citation>
    <scope>NUCLEOTIDE SEQUENCE [LARGE SCALE GENOMIC DNA]</scope>
    <source>
        <strain evidence="17 18">NI907</strain>
    </source>
</reference>
<dbReference type="GO" id="GO:0006627">
    <property type="term" value="P:protein processing involved in protein targeting to mitochondrion"/>
    <property type="evidence" value="ECO:0007669"/>
    <property type="project" value="TreeGrafter"/>
</dbReference>
<dbReference type="Gene3D" id="3.40.390.10">
    <property type="entry name" value="Collagenase (Catalytic Domain)"/>
    <property type="match status" value="1"/>
</dbReference>
<dbReference type="GeneID" id="41963761"/>
<keyword evidence="10" id="KW-0809">Transit peptide</keyword>
<evidence type="ECO:0000256" key="11">
    <source>
        <dbReference type="ARBA" id="ARBA00023049"/>
    </source>
</evidence>
<evidence type="ECO:0000256" key="12">
    <source>
        <dbReference type="ARBA" id="ARBA00023128"/>
    </source>
</evidence>
<evidence type="ECO:0000256" key="13">
    <source>
        <dbReference type="ARBA" id="ARBA00025208"/>
    </source>
</evidence>